<dbReference type="InterPro" id="IPR015590">
    <property type="entry name" value="Aldehyde_DH_dom"/>
</dbReference>
<dbReference type="InterPro" id="IPR016161">
    <property type="entry name" value="Ald_DH/histidinol_DH"/>
</dbReference>
<proteinExistence type="inferred from homology"/>
<comment type="similarity">
    <text evidence="1">Belongs to the aldehyde dehydrogenase family.</text>
</comment>
<dbReference type="SUPFAM" id="SSF53720">
    <property type="entry name" value="ALDH-like"/>
    <property type="match status" value="1"/>
</dbReference>
<evidence type="ECO:0000256" key="4">
    <source>
        <dbReference type="ARBA" id="ARBA00024226"/>
    </source>
</evidence>
<keyword evidence="2" id="KW-0560">Oxidoreductase</keyword>
<reference evidence="6 7" key="1">
    <citation type="submission" date="2017-12" db="EMBL/GenBank/DDBJ databases">
        <title>High-resolution comparative analysis of great ape genomes.</title>
        <authorList>
            <person name="Pollen A."/>
            <person name="Hastie A."/>
            <person name="Hormozdiari F."/>
            <person name="Dougherty M."/>
            <person name="Liu R."/>
            <person name="Chaisson M."/>
            <person name="Hoppe E."/>
            <person name="Hill C."/>
            <person name="Pang A."/>
            <person name="Hillier L."/>
            <person name="Baker C."/>
            <person name="Armstrong J."/>
            <person name="Shendure J."/>
            <person name="Paten B."/>
            <person name="Wilson R."/>
            <person name="Chao H."/>
            <person name="Schneider V."/>
            <person name="Ventura M."/>
            <person name="Kronenberg Z."/>
            <person name="Murali S."/>
            <person name="Gordon D."/>
            <person name="Cantsilieris S."/>
            <person name="Munson K."/>
            <person name="Nelson B."/>
            <person name="Raja A."/>
            <person name="Underwood J."/>
            <person name="Diekhans M."/>
            <person name="Fiddes I."/>
            <person name="Haussler D."/>
            <person name="Eichler E."/>
        </authorList>
    </citation>
    <scope>NUCLEOTIDE SEQUENCE [LARGE SCALE GENOMIC DNA]</scope>
    <source>
        <strain evidence="6">Yerkes chimp pedigree #C0471</strain>
    </source>
</reference>
<accession>A0A2J8MYN8</accession>
<dbReference type="FunFam" id="3.40.605.10:FF:000029">
    <property type="entry name" value="Aldehyde dehydrogenase, mitochondrial"/>
    <property type="match status" value="1"/>
</dbReference>
<evidence type="ECO:0000256" key="2">
    <source>
        <dbReference type="ARBA" id="ARBA00023002"/>
    </source>
</evidence>
<dbReference type="InterPro" id="IPR016162">
    <property type="entry name" value="Ald_DH_N"/>
</dbReference>
<dbReference type="GO" id="GO:0004029">
    <property type="term" value="F:aldehyde dehydrogenase (NAD+) activity"/>
    <property type="evidence" value="ECO:0007669"/>
    <property type="project" value="UniProtKB-EC"/>
</dbReference>
<sequence length="259" mass="28260">MDLAGNKAAALDIAMIKMVAPSMASRVIDRAIQIFINNEWHDAVSRKTFPTVNPSTGEVICQVAEGDKEDVDKAVKAARAAFQLGSPWRRMDASHRGRLLNRLADLIERDRTYLAALETLDNGKPYVISYLVDLDMVLKCLRYYAGWADKYHGKTIPIDGDFFSYTRHEPVGVCGQIIPWNFPLLMQAWKLGPALATGNVVVMKVAEQTPLTALYVANLIKEAGFPPGVVNIVPGFGPTAGAAIASHEDVDKVAFTGST</sequence>
<dbReference type="PANTHER" id="PTHR11699">
    <property type="entry name" value="ALDEHYDE DEHYDROGENASE-RELATED"/>
    <property type="match status" value="1"/>
</dbReference>
<organism evidence="6 7">
    <name type="scientific">Pan troglodytes</name>
    <name type="common">Chimpanzee</name>
    <dbReference type="NCBI Taxonomy" id="9598"/>
    <lineage>
        <taxon>Eukaryota</taxon>
        <taxon>Metazoa</taxon>
        <taxon>Chordata</taxon>
        <taxon>Craniata</taxon>
        <taxon>Vertebrata</taxon>
        <taxon>Euteleostomi</taxon>
        <taxon>Mammalia</taxon>
        <taxon>Eutheria</taxon>
        <taxon>Euarchontoglires</taxon>
        <taxon>Primates</taxon>
        <taxon>Haplorrhini</taxon>
        <taxon>Catarrhini</taxon>
        <taxon>Hominidae</taxon>
        <taxon>Pan</taxon>
    </lineage>
</organism>
<dbReference type="Proteomes" id="UP000236370">
    <property type="component" value="Unassembled WGS sequence"/>
</dbReference>
<dbReference type="EMBL" id="NBAG03000240">
    <property type="protein sequence ID" value="PNI64636.1"/>
    <property type="molecule type" value="Genomic_DNA"/>
</dbReference>
<evidence type="ECO:0000256" key="3">
    <source>
        <dbReference type="ARBA" id="ARBA00023027"/>
    </source>
</evidence>
<dbReference type="EC" id="1.2.1.3" evidence="4"/>
<dbReference type="SMR" id="A0A2J8MYN8"/>
<evidence type="ECO:0000256" key="1">
    <source>
        <dbReference type="ARBA" id="ARBA00009986"/>
    </source>
</evidence>
<evidence type="ECO:0000259" key="5">
    <source>
        <dbReference type="Pfam" id="PF00171"/>
    </source>
</evidence>
<feature type="non-terminal residue" evidence="6">
    <location>
        <position position="259"/>
    </location>
</feature>
<dbReference type="STRING" id="9598.ENSPTRP00000090308"/>
<dbReference type="Gene3D" id="3.40.605.10">
    <property type="entry name" value="Aldehyde Dehydrogenase, Chain A, domain 1"/>
    <property type="match status" value="1"/>
</dbReference>
<comment type="caution">
    <text evidence="6">The sequence shown here is derived from an EMBL/GenBank/DDBJ whole genome shotgun (WGS) entry which is preliminary data.</text>
</comment>
<evidence type="ECO:0000313" key="6">
    <source>
        <dbReference type="EMBL" id="PNI64636.1"/>
    </source>
</evidence>
<feature type="domain" description="Aldehyde dehydrogenase" evidence="5">
    <location>
        <begin position="40"/>
        <end position="259"/>
    </location>
</feature>
<dbReference type="Pfam" id="PF00171">
    <property type="entry name" value="Aldedh"/>
    <property type="match status" value="1"/>
</dbReference>
<gene>
    <name evidence="6" type="ORF">CK820_G0015895</name>
</gene>
<keyword evidence="3" id="KW-0520">NAD</keyword>
<dbReference type="AlphaFoldDB" id="A0A2J8MYN8"/>
<name>A0A2J8MYN8_PANTR</name>
<protein>
    <recommendedName>
        <fullName evidence="4">aldehyde dehydrogenase (NAD(+))</fullName>
        <ecNumber evidence="4">1.2.1.3</ecNumber>
    </recommendedName>
</protein>
<evidence type="ECO:0000313" key="7">
    <source>
        <dbReference type="Proteomes" id="UP000236370"/>
    </source>
</evidence>